<comment type="caution">
    <text evidence="1">The sequence shown here is derived from an EMBL/GenBank/DDBJ whole genome shotgun (WGS) entry which is preliminary data.</text>
</comment>
<name>A0A2P7S5X9_9HYPH</name>
<keyword evidence="2" id="KW-1185">Reference proteome</keyword>
<protein>
    <submittedName>
        <fullName evidence="1">Plasmid stabilization protein</fullName>
    </submittedName>
</protein>
<dbReference type="RefSeq" id="WP_106725986.1">
    <property type="nucleotide sequence ID" value="NZ_PXYL01000012.1"/>
</dbReference>
<reference evidence="1 2" key="1">
    <citation type="submission" date="2018-03" db="EMBL/GenBank/DDBJ databases">
        <title>The draft genome of Mesorhizobium soli JCM 19897.</title>
        <authorList>
            <person name="Li L."/>
            <person name="Liu L."/>
            <person name="Liang L."/>
            <person name="Wang T."/>
            <person name="Zhang X."/>
        </authorList>
    </citation>
    <scope>NUCLEOTIDE SEQUENCE [LARGE SCALE GENOMIC DNA]</scope>
    <source>
        <strain evidence="1 2">JCM 19897</strain>
    </source>
</reference>
<dbReference type="Proteomes" id="UP000240653">
    <property type="component" value="Unassembled WGS sequence"/>
</dbReference>
<sequence>MGDMLIRGIPEPLKREIARAAQEDGKSLSAKAIELLHKGMVAEEDVKPGSGQSAWDALRSVFVAEGAVDDEFSKIMEEIEAERKRDFGRPVEDFE</sequence>
<gene>
    <name evidence="1" type="ORF">C7I85_21020</name>
</gene>
<evidence type="ECO:0000313" key="2">
    <source>
        <dbReference type="Proteomes" id="UP000240653"/>
    </source>
</evidence>
<dbReference type="SUPFAM" id="SSF47598">
    <property type="entry name" value="Ribbon-helix-helix"/>
    <property type="match status" value="1"/>
</dbReference>
<dbReference type="OrthoDB" id="8083485at2"/>
<organism evidence="1 2">
    <name type="scientific">Pseudaminobacter soli</name>
    <name type="common">ex Li et al. 2025</name>
    <dbReference type="NCBI Taxonomy" id="1295366"/>
    <lineage>
        <taxon>Bacteria</taxon>
        <taxon>Pseudomonadati</taxon>
        <taxon>Pseudomonadota</taxon>
        <taxon>Alphaproteobacteria</taxon>
        <taxon>Hyphomicrobiales</taxon>
        <taxon>Phyllobacteriaceae</taxon>
        <taxon>Pseudaminobacter</taxon>
    </lineage>
</organism>
<dbReference type="GO" id="GO:0006355">
    <property type="term" value="P:regulation of DNA-templated transcription"/>
    <property type="evidence" value="ECO:0007669"/>
    <property type="project" value="InterPro"/>
</dbReference>
<evidence type="ECO:0000313" key="1">
    <source>
        <dbReference type="EMBL" id="PSJ57857.1"/>
    </source>
</evidence>
<proteinExistence type="predicted"/>
<dbReference type="InterPro" id="IPR010985">
    <property type="entry name" value="Ribbon_hlx_hlx"/>
</dbReference>
<accession>A0A2P7S5X9</accession>
<dbReference type="AlphaFoldDB" id="A0A2P7S5X9"/>
<dbReference type="EMBL" id="PXYL01000012">
    <property type="protein sequence ID" value="PSJ57857.1"/>
    <property type="molecule type" value="Genomic_DNA"/>
</dbReference>